<dbReference type="SUPFAM" id="SSF51120">
    <property type="entry name" value="beta-Roll"/>
    <property type="match status" value="5"/>
</dbReference>
<dbReference type="InterPro" id="IPR050557">
    <property type="entry name" value="RTX_toxin/Mannuronan_C5-epim"/>
</dbReference>
<sequence>MAINLTYTIDDQRTATQDFTPSADANVSVEVTQSGSVITPSGDGVIIFYPADNCNVTVNGHISSPAGIGLMIMSGTATIGESGLLEGHDGFLCANPVTLTNHGTINATNKAIDGGADLTVINDGMVTGGNYGVYFDPRSGLLKVTNTGDMFGDICAIWSGKSDDVVINNGILRSNGQKAVLLGDGKDLYDSSQGGSATKIVDLGEGNDTALGGAANDTFDGGAGNDLLSGGGGSNLLHGGAGSDTLDGSDGISFATYDDSTTGLVVDLSHENLNTGDAAGDHFINIVGLWGSTYNDTLTGSTGANDLRGFNGDDSISGLDGQDTLVGGDGNDSLYGGSQDDSIDGGRGADSIDGGSGIDRVTYADSDRAVSVNLSNGTASGGYAAGDTLTSIEEIIGSNYNDKLIGDDGPWNWISAQGGNDTVQGGAGHDVLGGDAGDDVLDGGAGQDDLYGGTGADSLTGGSEADHLDGEAGNDTLDGGTGNDSLVGKENNDVLRGGVGDDTIDGGSGQNVAIFTGTKAQYSFGLNADGSITITGQDGTDLVKNVQKFQFDDQTVDTTHLESEFGSAPVWLPSGGLLLRGTSHADRLTGGSGNDQLWGLAGKDVLYGGAGQDTFVFNTALNKKTNLDKIADFNVKDDTIFLDNALFKANKSFYAAIKKGTEAKPLALKSAFFKVADTAKDGNDYLIYNKKTGVLSYDPDGSGEKAAIAIATLSKNLKLTYHDLFII</sequence>
<dbReference type="PANTHER" id="PTHR38340:SF1">
    <property type="entry name" value="S-LAYER PROTEIN"/>
    <property type="match status" value="1"/>
</dbReference>
<evidence type="ECO:0000313" key="4">
    <source>
        <dbReference type="EMBL" id="MBZ6076087.1"/>
    </source>
</evidence>
<dbReference type="RefSeq" id="WP_224312399.1">
    <property type="nucleotide sequence ID" value="NZ_JAIRBM010000004.1"/>
</dbReference>
<evidence type="ECO:0000256" key="2">
    <source>
        <dbReference type="ARBA" id="ARBA00022525"/>
    </source>
</evidence>
<dbReference type="Pfam" id="PF00353">
    <property type="entry name" value="HemolysinCabind"/>
    <property type="match status" value="6"/>
</dbReference>
<dbReference type="InterPro" id="IPR018511">
    <property type="entry name" value="Hemolysin-typ_Ca-bd_CS"/>
</dbReference>
<gene>
    <name evidence="4" type="ORF">K9B37_07260</name>
</gene>
<evidence type="ECO:0008006" key="6">
    <source>
        <dbReference type="Google" id="ProtNLM"/>
    </source>
</evidence>
<reference evidence="4 5" key="1">
    <citation type="submission" date="2021-09" db="EMBL/GenBank/DDBJ databases">
        <title>The complete genome sequence of a new microorganism.</title>
        <authorList>
            <person name="Zi Z."/>
        </authorList>
    </citation>
    <scope>NUCLEOTIDE SEQUENCE [LARGE SCALE GENOMIC DNA]</scope>
    <source>
        <strain evidence="4 5">WGZ8</strain>
    </source>
</reference>
<keyword evidence="2" id="KW-0964">Secreted</keyword>
<organism evidence="4 5">
    <name type="scientific">Microvirga puerhi</name>
    <dbReference type="NCBI Taxonomy" id="2876078"/>
    <lineage>
        <taxon>Bacteria</taxon>
        <taxon>Pseudomonadati</taxon>
        <taxon>Pseudomonadota</taxon>
        <taxon>Alphaproteobacteria</taxon>
        <taxon>Hyphomicrobiales</taxon>
        <taxon>Methylobacteriaceae</taxon>
        <taxon>Microvirga</taxon>
    </lineage>
</organism>
<evidence type="ECO:0000313" key="5">
    <source>
        <dbReference type="Proteomes" id="UP000704176"/>
    </source>
</evidence>
<dbReference type="Proteomes" id="UP000704176">
    <property type="component" value="Unassembled WGS sequence"/>
</dbReference>
<dbReference type="PROSITE" id="PS00330">
    <property type="entry name" value="HEMOLYSIN_CALCIUM"/>
    <property type="match status" value="4"/>
</dbReference>
<comment type="caution">
    <text evidence="4">The sequence shown here is derived from an EMBL/GenBank/DDBJ whole genome shotgun (WGS) entry which is preliminary data.</text>
</comment>
<dbReference type="PANTHER" id="PTHR38340">
    <property type="entry name" value="S-LAYER PROTEIN"/>
    <property type="match status" value="1"/>
</dbReference>
<name>A0ABS7VM50_9HYPH</name>
<comment type="subcellular location">
    <subcellularLocation>
        <location evidence="1">Secreted</location>
    </subcellularLocation>
</comment>
<dbReference type="EMBL" id="JAIRBM010000004">
    <property type="protein sequence ID" value="MBZ6076087.1"/>
    <property type="molecule type" value="Genomic_DNA"/>
</dbReference>
<proteinExistence type="predicted"/>
<feature type="region of interest" description="Disordered" evidence="3">
    <location>
        <begin position="422"/>
        <end position="503"/>
    </location>
</feature>
<dbReference type="Gene3D" id="2.150.10.10">
    <property type="entry name" value="Serralysin-like metalloprotease, C-terminal"/>
    <property type="match status" value="4"/>
</dbReference>
<feature type="region of interest" description="Disordered" evidence="3">
    <location>
        <begin position="320"/>
        <end position="356"/>
    </location>
</feature>
<accession>A0ABS7VM50</accession>
<evidence type="ECO:0000256" key="1">
    <source>
        <dbReference type="ARBA" id="ARBA00004613"/>
    </source>
</evidence>
<dbReference type="PRINTS" id="PR00313">
    <property type="entry name" value="CABNDNGRPT"/>
</dbReference>
<evidence type="ECO:0000256" key="3">
    <source>
        <dbReference type="SAM" id="MobiDB-lite"/>
    </source>
</evidence>
<keyword evidence="5" id="KW-1185">Reference proteome</keyword>
<dbReference type="InterPro" id="IPR001343">
    <property type="entry name" value="Hemolysn_Ca-bd"/>
</dbReference>
<dbReference type="InterPro" id="IPR011049">
    <property type="entry name" value="Serralysin-like_metalloprot_C"/>
</dbReference>
<protein>
    <recommendedName>
        <fullName evidence="6">Calcium-binding protein</fullName>
    </recommendedName>
</protein>